<evidence type="ECO:0000313" key="2">
    <source>
        <dbReference type="Proteomes" id="UP000030466"/>
    </source>
</evidence>
<proteinExistence type="predicted"/>
<keyword evidence="2" id="KW-1185">Reference proteome</keyword>
<evidence type="ECO:0000313" key="1">
    <source>
        <dbReference type="EMBL" id="KHD96614.1"/>
    </source>
</evidence>
<sequence length="141" mass="15361">MTSSVSGALAVELRPHSPAHWIATYYPMVETPAGRWADVTWILHQCRIPPPASVALPRAQWLELRSPDPGHHGYANHPAWRAALASGYAAALAVYIAEADDVPAPTQQAQRPRAGTVVVPAGQVSEWVLEDLDEETMQIPR</sequence>
<comment type="caution">
    <text evidence="1">The sequence shown here is derived from an EMBL/GenBank/DDBJ whole genome shotgun (WGS) entry which is preliminary data.</text>
</comment>
<organism evidence="1 2">
    <name type="scientific">Kocuria rosea subsp. polaris</name>
    <dbReference type="NCBI Taxonomy" id="136273"/>
    <lineage>
        <taxon>Bacteria</taxon>
        <taxon>Bacillati</taxon>
        <taxon>Actinomycetota</taxon>
        <taxon>Actinomycetes</taxon>
        <taxon>Micrococcales</taxon>
        <taxon>Micrococcaceae</taxon>
        <taxon>Kocuria</taxon>
    </lineage>
</organism>
<dbReference type="Proteomes" id="UP000030466">
    <property type="component" value="Unassembled WGS sequence"/>
</dbReference>
<gene>
    <name evidence="1" type="ORF">GY22_14195</name>
</gene>
<protein>
    <submittedName>
        <fullName evidence="1">Uncharacterized protein</fullName>
    </submittedName>
</protein>
<dbReference type="OrthoDB" id="4880561at2"/>
<reference evidence="1 2" key="1">
    <citation type="journal article" date="2003" name="Int. J. Syst. Evol. Microbiol.">
        <title>Kocuria polaris sp. nov., an orange-pigmented psychrophilic bacterium isolated from an Antarctic cyanobacterial mat sample.</title>
        <authorList>
            <person name="Reddy G.S."/>
            <person name="Prakash J.S."/>
            <person name="Prabahar V."/>
            <person name="Matsumoto G.I."/>
            <person name="Stackebrandt E."/>
            <person name="Shivaji S."/>
        </authorList>
    </citation>
    <scope>NUCLEOTIDE SEQUENCE [LARGE SCALE GENOMIC DNA]</scope>
    <source>
        <strain evidence="1 2">CMS 76or</strain>
    </source>
</reference>
<dbReference type="EMBL" id="JSUH01000014">
    <property type="protein sequence ID" value="KHD96614.1"/>
    <property type="molecule type" value="Genomic_DNA"/>
</dbReference>
<dbReference type="RefSeq" id="WP_035929032.1">
    <property type="nucleotide sequence ID" value="NZ_JSUH01000014.1"/>
</dbReference>
<dbReference type="AlphaFoldDB" id="A0A0A6VS68"/>
<name>A0A0A6VS68_KOCRO</name>
<accession>A0A0A6VS68</accession>